<evidence type="ECO:0000256" key="3">
    <source>
        <dbReference type="ARBA" id="ARBA00022553"/>
    </source>
</evidence>
<evidence type="ECO:0000256" key="1">
    <source>
        <dbReference type="ARBA" id="ARBA00004115"/>
    </source>
</evidence>
<keyword evidence="10" id="KW-1015">Disulfide bond</keyword>
<comment type="caution">
    <text evidence="16">The sequence shown here is derived from an EMBL/GenBank/DDBJ whole genome shotgun (WGS) entry which is preliminary data.</text>
</comment>
<dbReference type="InterPro" id="IPR013766">
    <property type="entry name" value="Thioredoxin_domain"/>
</dbReference>
<feature type="transmembrane region" description="Helical" evidence="13">
    <location>
        <begin position="162"/>
        <end position="183"/>
    </location>
</feature>
<gene>
    <name evidence="16" type="ORF">INT45_014269</name>
</gene>
<keyword evidence="5 14" id="KW-0732">Signal</keyword>
<feature type="signal peptide" evidence="14">
    <location>
        <begin position="1"/>
        <end position="19"/>
    </location>
</feature>
<evidence type="ECO:0000256" key="14">
    <source>
        <dbReference type="SAM" id="SignalP"/>
    </source>
</evidence>
<evidence type="ECO:0000256" key="7">
    <source>
        <dbReference type="ARBA" id="ARBA00022982"/>
    </source>
</evidence>
<feature type="chain" id="PRO_5034537261" description="Thioredoxin domain-containing protein" evidence="14">
    <location>
        <begin position="20"/>
        <end position="244"/>
    </location>
</feature>
<keyword evidence="17" id="KW-1185">Reference proteome</keyword>
<keyword evidence="8 13" id="KW-1133">Transmembrane helix</keyword>
<dbReference type="Proteomes" id="UP000646827">
    <property type="component" value="Unassembled WGS sequence"/>
</dbReference>
<keyword evidence="11" id="KW-0676">Redox-active center</keyword>
<organism evidence="16 17">
    <name type="scientific">Circinella minor</name>
    <dbReference type="NCBI Taxonomy" id="1195481"/>
    <lineage>
        <taxon>Eukaryota</taxon>
        <taxon>Fungi</taxon>
        <taxon>Fungi incertae sedis</taxon>
        <taxon>Mucoromycota</taxon>
        <taxon>Mucoromycotina</taxon>
        <taxon>Mucoromycetes</taxon>
        <taxon>Mucorales</taxon>
        <taxon>Lichtheimiaceae</taxon>
        <taxon>Circinella</taxon>
    </lineage>
</organism>
<reference evidence="16 17" key="1">
    <citation type="submission" date="2020-12" db="EMBL/GenBank/DDBJ databases">
        <title>Metabolic potential, ecology and presence of endohyphal bacteria is reflected in genomic diversity of Mucoromycotina.</title>
        <authorList>
            <person name="Muszewska A."/>
            <person name="Okrasinska A."/>
            <person name="Steczkiewicz K."/>
            <person name="Drgas O."/>
            <person name="Orlowska M."/>
            <person name="Perlinska-Lenart U."/>
            <person name="Aleksandrzak-Piekarczyk T."/>
            <person name="Szatraj K."/>
            <person name="Zielenkiewicz U."/>
            <person name="Pilsyk S."/>
            <person name="Malc E."/>
            <person name="Mieczkowski P."/>
            <person name="Kruszewska J.S."/>
            <person name="Biernat P."/>
            <person name="Pawlowska J."/>
        </authorList>
    </citation>
    <scope>NUCLEOTIDE SEQUENCE [LARGE SCALE GENOMIC DNA]</scope>
    <source>
        <strain evidence="16 17">CBS 142.35</strain>
    </source>
</reference>
<dbReference type="InterPro" id="IPR052454">
    <property type="entry name" value="TMX_domain-containing"/>
</dbReference>
<sequence length="244" mass="27158">MLLLRILALLGFVATLSFAQVTEVTDDNVGSLIGNSDEWLLEFYADWCGYCRKFAPTYEAVQRVLASSPTSHNVGVGKVNVETSPGLAARFFVQRLPTIMHIKNHEVRVIPADRMNDLVSIIENQSWTELQAVNGMTSPFSVIGTMVACTGKMVKWASSMSNVTICLLMVALLGMVVIFPVYFPTTADLEKQEEEARLLEQEKVQQIEDKKKDDKNTLDDGKSTAPKPESSESTTKQRRSKHID</sequence>
<dbReference type="GO" id="GO:0005789">
    <property type="term" value="C:endoplasmic reticulum membrane"/>
    <property type="evidence" value="ECO:0007669"/>
    <property type="project" value="UniProtKB-SubCell"/>
</dbReference>
<keyword evidence="9 13" id="KW-0472">Membrane</keyword>
<evidence type="ECO:0000256" key="9">
    <source>
        <dbReference type="ARBA" id="ARBA00023136"/>
    </source>
</evidence>
<feature type="region of interest" description="Disordered" evidence="12">
    <location>
        <begin position="200"/>
        <end position="244"/>
    </location>
</feature>
<dbReference type="SUPFAM" id="SSF52833">
    <property type="entry name" value="Thioredoxin-like"/>
    <property type="match status" value="1"/>
</dbReference>
<dbReference type="OrthoDB" id="2121326at2759"/>
<dbReference type="InterPro" id="IPR017937">
    <property type="entry name" value="Thioredoxin_CS"/>
</dbReference>
<dbReference type="InterPro" id="IPR036249">
    <property type="entry name" value="Thioredoxin-like_sf"/>
</dbReference>
<keyword evidence="7" id="KW-0249">Electron transport</keyword>
<evidence type="ECO:0000313" key="17">
    <source>
        <dbReference type="Proteomes" id="UP000646827"/>
    </source>
</evidence>
<dbReference type="CDD" id="cd02961">
    <property type="entry name" value="PDI_a_family"/>
    <property type="match status" value="1"/>
</dbReference>
<evidence type="ECO:0000256" key="5">
    <source>
        <dbReference type="ARBA" id="ARBA00022729"/>
    </source>
</evidence>
<protein>
    <recommendedName>
        <fullName evidence="15">Thioredoxin domain-containing protein</fullName>
    </recommendedName>
</protein>
<evidence type="ECO:0000259" key="15">
    <source>
        <dbReference type="PROSITE" id="PS51352"/>
    </source>
</evidence>
<dbReference type="AlphaFoldDB" id="A0A8H7SBN0"/>
<dbReference type="PROSITE" id="PS51352">
    <property type="entry name" value="THIOREDOXIN_2"/>
    <property type="match status" value="1"/>
</dbReference>
<feature type="domain" description="Thioredoxin" evidence="15">
    <location>
        <begin position="3"/>
        <end position="138"/>
    </location>
</feature>
<keyword evidence="6" id="KW-0256">Endoplasmic reticulum</keyword>
<evidence type="ECO:0000256" key="8">
    <source>
        <dbReference type="ARBA" id="ARBA00022989"/>
    </source>
</evidence>
<evidence type="ECO:0000313" key="16">
    <source>
        <dbReference type="EMBL" id="KAG2226525.1"/>
    </source>
</evidence>
<evidence type="ECO:0000256" key="11">
    <source>
        <dbReference type="ARBA" id="ARBA00023284"/>
    </source>
</evidence>
<dbReference type="Pfam" id="PF00085">
    <property type="entry name" value="Thioredoxin"/>
    <property type="match status" value="1"/>
</dbReference>
<keyword evidence="3" id="KW-0597">Phosphoprotein</keyword>
<keyword evidence="4 13" id="KW-0812">Transmembrane</keyword>
<evidence type="ECO:0000256" key="6">
    <source>
        <dbReference type="ARBA" id="ARBA00022824"/>
    </source>
</evidence>
<dbReference type="PANTHER" id="PTHR46107">
    <property type="entry name" value="DUMPY: SHORTER THAN WILD-TYPE"/>
    <property type="match status" value="1"/>
</dbReference>
<evidence type="ECO:0000256" key="13">
    <source>
        <dbReference type="SAM" id="Phobius"/>
    </source>
</evidence>
<proteinExistence type="predicted"/>
<dbReference type="GO" id="GO:0015036">
    <property type="term" value="F:disulfide oxidoreductase activity"/>
    <property type="evidence" value="ECO:0007669"/>
    <property type="project" value="TreeGrafter"/>
</dbReference>
<accession>A0A8H7SBN0</accession>
<keyword evidence="2" id="KW-0813">Transport</keyword>
<name>A0A8H7SBN0_9FUNG</name>
<dbReference type="PROSITE" id="PS00194">
    <property type="entry name" value="THIOREDOXIN_1"/>
    <property type="match status" value="1"/>
</dbReference>
<evidence type="ECO:0000256" key="12">
    <source>
        <dbReference type="SAM" id="MobiDB-lite"/>
    </source>
</evidence>
<evidence type="ECO:0000256" key="4">
    <source>
        <dbReference type="ARBA" id="ARBA00022692"/>
    </source>
</evidence>
<comment type="subcellular location">
    <subcellularLocation>
        <location evidence="1">Endoplasmic reticulum membrane</location>
        <topology evidence="1">Single-pass type I membrane protein</topology>
    </subcellularLocation>
</comment>
<evidence type="ECO:0000256" key="2">
    <source>
        <dbReference type="ARBA" id="ARBA00022448"/>
    </source>
</evidence>
<dbReference type="PANTHER" id="PTHR46107:SF3">
    <property type="entry name" value="THIOREDOXIN DOMAIN-CONTAINING PROTEIN"/>
    <property type="match status" value="1"/>
</dbReference>
<feature type="compositionally biased region" description="Basic and acidic residues" evidence="12">
    <location>
        <begin position="200"/>
        <end position="222"/>
    </location>
</feature>
<evidence type="ECO:0000256" key="10">
    <source>
        <dbReference type="ARBA" id="ARBA00023157"/>
    </source>
</evidence>
<dbReference type="EMBL" id="JAEPRB010000016">
    <property type="protein sequence ID" value="KAG2226525.1"/>
    <property type="molecule type" value="Genomic_DNA"/>
</dbReference>
<dbReference type="Gene3D" id="3.40.30.10">
    <property type="entry name" value="Glutaredoxin"/>
    <property type="match status" value="1"/>
</dbReference>